<dbReference type="PANTHER" id="PTHR31793:SF27">
    <property type="entry name" value="NOVEL THIOESTERASE SUPERFAMILY DOMAIN AND SAPOSIN A-TYPE DOMAIN CONTAINING PROTEIN (0610012H03RIK)"/>
    <property type="match status" value="1"/>
</dbReference>
<evidence type="ECO:0000256" key="1">
    <source>
        <dbReference type="ARBA" id="ARBA00005953"/>
    </source>
</evidence>
<name>A0A3S0Z3A4_9BURK</name>
<dbReference type="GO" id="GO:0047617">
    <property type="term" value="F:fatty acyl-CoA hydrolase activity"/>
    <property type="evidence" value="ECO:0007669"/>
    <property type="project" value="TreeGrafter"/>
</dbReference>
<reference evidence="3 6" key="2">
    <citation type="submission" date="2020-08" db="EMBL/GenBank/DDBJ databases">
        <title>Genomic Encyclopedia of Type Strains, Phase IV (KMG-V): Genome sequencing to study the core and pangenomes of soil and plant-associated prokaryotes.</title>
        <authorList>
            <person name="Whitman W."/>
        </authorList>
    </citation>
    <scope>NUCLEOTIDE SEQUENCE [LARGE SCALE GENOMIC DNA]</scope>
    <source>
        <strain evidence="3 6">34/80</strain>
    </source>
</reference>
<dbReference type="Proteomes" id="UP000524450">
    <property type="component" value="Unassembled WGS sequence"/>
</dbReference>
<reference evidence="4 5" key="1">
    <citation type="submission" date="2018-12" db="EMBL/GenBank/DDBJ databases">
        <title>The genome sequences of Variovorax guangxiensis DSM 27352.</title>
        <authorList>
            <person name="Gao J."/>
            <person name="Sun J."/>
        </authorList>
    </citation>
    <scope>NUCLEOTIDE SEQUENCE [LARGE SCALE GENOMIC DNA]</scope>
    <source>
        <strain evidence="4 5">DSM 27352</strain>
    </source>
</reference>
<evidence type="ECO:0000256" key="2">
    <source>
        <dbReference type="ARBA" id="ARBA00022801"/>
    </source>
</evidence>
<organism evidence="4 5">
    <name type="scientific">Variovorax guangxiensis</name>
    <dbReference type="NCBI Taxonomy" id="1775474"/>
    <lineage>
        <taxon>Bacteria</taxon>
        <taxon>Pseudomonadati</taxon>
        <taxon>Pseudomonadota</taxon>
        <taxon>Betaproteobacteria</taxon>
        <taxon>Burkholderiales</taxon>
        <taxon>Comamonadaceae</taxon>
        <taxon>Variovorax</taxon>
    </lineage>
</organism>
<evidence type="ECO:0000313" key="5">
    <source>
        <dbReference type="Proteomes" id="UP000281118"/>
    </source>
</evidence>
<evidence type="ECO:0000313" key="6">
    <source>
        <dbReference type="Proteomes" id="UP000524450"/>
    </source>
</evidence>
<evidence type="ECO:0000313" key="4">
    <source>
        <dbReference type="EMBL" id="RUR67767.1"/>
    </source>
</evidence>
<keyword evidence="2 3" id="KW-0378">Hydrolase</keyword>
<dbReference type="InterPro" id="IPR050563">
    <property type="entry name" value="4-hydroxybenzoyl-CoA_TE"/>
</dbReference>
<protein>
    <submittedName>
        <fullName evidence="3">Acyl-CoA thioester hydrolase</fullName>
        <ecNumber evidence="3">3.1.2.-</ecNumber>
    </submittedName>
    <submittedName>
        <fullName evidence="4">Acyl-CoA thioesterase</fullName>
    </submittedName>
</protein>
<gene>
    <name evidence="4" type="ORF">EJP67_11945</name>
    <name evidence="3" type="ORF">GGD71_001739</name>
</gene>
<proteinExistence type="inferred from homology"/>
<dbReference type="EMBL" id="JACIFZ010000002">
    <property type="protein sequence ID" value="MBB4220979.1"/>
    <property type="molecule type" value="Genomic_DNA"/>
</dbReference>
<dbReference type="EMBL" id="RXFT01000004">
    <property type="protein sequence ID" value="RUR67767.1"/>
    <property type="molecule type" value="Genomic_DNA"/>
</dbReference>
<dbReference type="PANTHER" id="PTHR31793">
    <property type="entry name" value="4-HYDROXYBENZOYL-COA THIOESTERASE FAMILY MEMBER"/>
    <property type="match status" value="1"/>
</dbReference>
<dbReference type="Gene3D" id="3.10.129.10">
    <property type="entry name" value="Hotdog Thioesterase"/>
    <property type="match status" value="1"/>
</dbReference>
<comment type="similarity">
    <text evidence="1">Belongs to the 4-hydroxybenzoyl-CoA thioesterase family.</text>
</comment>
<dbReference type="Proteomes" id="UP000281118">
    <property type="component" value="Unassembled WGS sequence"/>
</dbReference>
<evidence type="ECO:0000313" key="3">
    <source>
        <dbReference type="EMBL" id="MBB4220979.1"/>
    </source>
</evidence>
<dbReference type="RefSeq" id="WP_126021922.1">
    <property type="nucleotide sequence ID" value="NZ_JACIFZ010000002.1"/>
</dbReference>
<accession>A0A3S0Z3A4</accession>
<dbReference type="EC" id="3.1.2.-" evidence="3"/>
<dbReference type="AlphaFoldDB" id="A0A3S0Z3A4"/>
<dbReference type="SUPFAM" id="SSF54637">
    <property type="entry name" value="Thioesterase/thiol ester dehydrase-isomerase"/>
    <property type="match status" value="1"/>
</dbReference>
<comment type="caution">
    <text evidence="4">The sequence shown here is derived from an EMBL/GenBank/DDBJ whole genome shotgun (WGS) entry which is preliminary data.</text>
</comment>
<dbReference type="CDD" id="cd00586">
    <property type="entry name" value="4HBT"/>
    <property type="match status" value="1"/>
</dbReference>
<dbReference type="OrthoDB" id="9799036at2"/>
<sequence length="141" mass="16109">MRIEIPEKKKLVYETSIPIRWGDMDAMGHLNNGTYFRYLETARIDWMHSIGFEPQPNGEGMVIVNAFCNFYRQIEYPGNVLLKMYVSDPGRTTFESWATMAREAEPDVICAAGGATTIWVDFPKQKALTLPDWLRALVSAE</sequence>
<dbReference type="Pfam" id="PF13279">
    <property type="entry name" value="4HBT_2"/>
    <property type="match status" value="1"/>
</dbReference>
<dbReference type="InterPro" id="IPR029069">
    <property type="entry name" value="HotDog_dom_sf"/>
</dbReference>